<reference evidence="3 4" key="1">
    <citation type="submission" date="2023-07" db="EMBL/GenBank/DDBJ databases">
        <title>Genomic Encyclopedia of Type Strains, Phase IV (KMG-IV): sequencing the most valuable type-strain genomes for metagenomic binning, comparative biology and taxonomic classification.</title>
        <authorList>
            <person name="Goeker M."/>
        </authorList>
    </citation>
    <scope>NUCLEOTIDE SEQUENCE [LARGE SCALE GENOMIC DNA]</scope>
    <source>
        <strain evidence="3 4">DSM 22170</strain>
    </source>
</reference>
<dbReference type="Gene3D" id="3.30.457.10">
    <property type="entry name" value="Copper amine oxidase-like, N-terminal domain"/>
    <property type="match status" value="1"/>
</dbReference>
<proteinExistence type="predicted"/>
<dbReference type="EMBL" id="JAVDQH010000006">
    <property type="protein sequence ID" value="MDR6244083.1"/>
    <property type="molecule type" value="Genomic_DNA"/>
</dbReference>
<dbReference type="InterPro" id="IPR012854">
    <property type="entry name" value="Cu_amine_oxidase-like_N"/>
</dbReference>
<evidence type="ECO:0000313" key="3">
    <source>
        <dbReference type="EMBL" id="MDR6244083.1"/>
    </source>
</evidence>
<dbReference type="RefSeq" id="WP_188775793.1">
    <property type="nucleotide sequence ID" value="NZ_BMMB01000005.1"/>
</dbReference>
<protein>
    <recommendedName>
        <fullName evidence="2">Copper amine oxidase-like N-terminal domain-containing protein</fullName>
    </recommendedName>
</protein>
<gene>
    <name evidence="3" type="ORF">JOC58_001976</name>
</gene>
<evidence type="ECO:0000259" key="2">
    <source>
        <dbReference type="Pfam" id="PF07833"/>
    </source>
</evidence>
<evidence type="ECO:0000256" key="1">
    <source>
        <dbReference type="SAM" id="SignalP"/>
    </source>
</evidence>
<dbReference type="Pfam" id="PF07833">
    <property type="entry name" value="Cu_amine_oxidN1"/>
    <property type="match status" value="1"/>
</dbReference>
<feature type="domain" description="Copper amine oxidase-like N-terminal" evidence="2">
    <location>
        <begin position="52"/>
        <end position="156"/>
    </location>
</feature>
<dbReference type="SUPFAM" id="SSF55383">
    <property type="entry name" value="Copper amine oxidase, domain N"/>
    <property type="match status" value="1"/>
</dbReference>
<feature type="signal peptide" evidence="1">
    <location>
        <begin position="1"/>
        <end position="24"/>
    </location>
</feature>
<comment type="caution">
    <text evidence="3">The sequence shown here is derived from an EMBL/GenBank/DDBJ whole genome shotgun (WGS) entry which is preliminary data.</text>
</comment>
<keyword evidence="4" id="KW-1185">Reference proteome</keyword>
<organism evidence="3 4">
    <name type="scientific">Paenibacillus hunanensis</name>
    <dbReference type="NCBI Taxonomy" id="539262"/>
    <lineage>
        <taxon>Bacteria</taxon>
        <taxon>Bacillati</taxon>
        <taxon>Bacillota</taxon>
        <taxon>Bacilli</taxon>
        <taxon>Bacillales</taxon>
        <taxon>Paenibacillaceae</taxon>
        <taxon>Paenibacillus</taxon>
    </lineage>
</organism>
<feature type="chain" id="PRO_5045528224" description="Copper amine oxidase-like N-terminal domain-containing protein" evidence="1">
    <location>
        <begin position="25"/>
        <end position="163"/>
    </location>
</feature>
<name>A0ABU1IXU4_9BACL</name>
<accession>A0ABU1IXU4</accession>
<dbReference type="Proteomes" id="UP001185028">
    <property type="component" value="Unassembled WGS sequence"/>
</dbReference>
<evidence type="ECO:0000313" key="4">
    <source>
        <dbReference type="Proteomes" id="UP001185028"/>
    </source>
</evidence>
<sequence>MKMRKLLAPVLGLSLMLPAAGAFAAEGTSADYNPELQTRAIQFNMDSKMYMVNGMSMMMPMKPVVYMGTTYVPLRYLAANANMKTWYDPMTSTTWLDTGLARYEFWTKGANAKVYKVDNMRKALNDPIISMNGHTLVPVRWFADNFEWNMMYSNGMITLSKTY</sequence>
<dbReference type="InterPro" id="IPR036582">
    <property type="entry name" value="Mao_N_sf"/>
</dbReference>
<keyword evidence="1" id="KW-0732">Signal</keyword>